<accession>A0AAD6UKT1</accession>
<dbReference type="EMBL" id="JARJCN010000001">
    <property type="protein sequence ID" value="KAJ7104333.1"/>
    <property type="molecule type" value="Genomic_DNA"/>
</dbReference>
<keyword evidence="2" id="KW-1185">Reference proteome</keyword>
<protein>
    <submittedName>
        <fullName evidence="1">Uncharacterized protein</fullName>
    </submittedName>
</protein>
<comment type="caution">
    <text evidence="1">The sequence shown here is derived from an EMBL/GenBank/DDBJ whole genome shotgun (WGS) entry which is preliminary data.</text>
</comment>
<gene>
    <name evidence="1" type="ORF">B0H15DRAFT_20994</name>
</gene>
<name>A0AAD6UKT1_9AGAR</name>
<organism evidence="1 2">
    <name type="scientific">Mycena belliarum</name>
    <dbReference type="NCBI Taxonomy" id="1033014"/>
    <lineage>
        <taxon>Eukaryota</taxon>
        <taxon>Fungi</taxon>
        <taxon>Dikarya</taxon>
        <taxon>Basidiomycota</taxon>
        <taxon>Agaricomycotina</taxon>
        <taxon>Agaricomycetes</taxon>
        <taxon>Agaricomycetidae</taxon>
        <taxon>Agaricales</taxon>
        <taxon>Marasmiineae</taxon>
        <taxon>Mycenaceae</taxon>
        <taxon>Mycena</taxon>
    </lineage>
</organism>
<proteinExistence type="predicted"/>
<reference evidence="1" key="1">
    <citation type="submission" date="2023-03" db="EMBL/GenBank/DDBJ databases">
        <title>Massive genome expansion in bonnet fungi (Mycena s.s.) driven by repeated elements and novel gene families across ecological guilds.</title>
        <authorList>
            <consortium name="Lawrence Berkeley National Laboratory"/>
            <person name="Harder C.B."/>
            <person name="Miyauchi S."/>
            <person name="Viragh M."/>
            <person name="Kuo A."/>
            <person name="Thoen E."/>
            <person name="Andreopoulos B."/>
            <person name="Lu D."/>
            <person name="Skrede I."/>
            <person name="Drula E."/>
            <person name="Henrissat B."/>
            <person name="Morin E."/>
            <person name="Kohler A."/>
            <person name="Barry K."/>
            <person name="LaButti K."/>
            <person name="Morin E."/>
            <person name="Salamov A."/>
            <person name="Lipzen A."/>
            <person name="Mereny Z."/>
            <person name="Hegedus B."/>
            <person name="Baldrian P."/>
            <person name="Stursova M."/>
            <person name="Weitz H."/>
            <person name="Taylor A."/>
            <person name="Grigoriev I.V."/>
            <person name="Nagy L.G."/>
            <person name="Martin F."/>
            <person name="Kauserud H."/>
        </authorList>
    </citation>
    <scope>NUCLEOTIDE SEQUENCE</scope>
    <source>
        <strain evidence="1">CBHHK173m</strain>
    </source>
</reference>
<dbReference type="AlphaFoldDB" id="A0AAD6UKT1"/>
<evidence type="ECO:0000313" key="2">
    <source>
        <dbReference type="Proteomes" id="UP001222325"/>
    </source>
</evidence>
<sequence>MAGNPSTVVLFGSGPEAYYVGHGRRHFIDGMSPSFTNHATTALNISMSLWISVSRDGETWIDYNAATEQFHHNSGLHQDIRDHLSGANGNFAAQFVSFPDTREHTYFVKGKDTGAWNAVLPNDFIQRLTEKQAAMPNFDAGVTGMLFGQGTTNIILFTTGFDAVFDESYIKEADHPLYKVLVEFGTEPWCIERGSQLCFYDSRYFFLKFSKPGEQTVHTRWNLPLVMAEKLAKLREEAQVPEERLLLMQQDQAWMDVARTRRMGQMQTASMVNAMALRNSLNFALPRTVNVRVIESIHY</sequence>
<evidence type="ECO:0000313" key="1">
    <source>
        <dbReference type="EMBL" id="KAJ7104333.1"/>
    </source>
</evidence>
<dbReference type="Proteomes" id="UP001222325">
    <property type="component" value="Unassembled WGS sequence"/>
</dbReference>